<dbReference type="Proteomes" id="UP001596422">
    <property type="component" value="Unassembled WGS sequence"/>
</dbReference>
<comment type="caution">
    <text evidence="2">The sequence shown here is derived from an EMBL/GenBank/DDBJ whole genome shotgun (WGS) entry which is preliminary data.</text>
</comment>
<organism evidence="2 3">
    <name type="scientific">Marinobacterium aestuariivivens</name>
    <dbReference type="NCBI Taxonomy" id="1698799"/>
    <lineage>
        <taxon>Bacteria</taxon>
        <taxon>Pseudomonadati</taxon>
        <taxon>Pseudomonadota</taxon>
        <taxon>Gammaproteobacteria</taxon>
        <taxon>Oceanospirillales</taxon>
        <taxon>Oceanospirillaceae</taxon>
        <taxon>Marinobacterium</taxon>
    </lineage>
</organism>
<reference evidence="3" key="1">
    <citation type="journal article" date="2019" name="Int. J. Syst. Evol. Microbiol.">
        <title>The Global Catalogue of Microorganisms (GCM) 10K type strain sequencing project: providing services to taxonomists for standard genome sequencing and annotation.</title>
        <authorList>
            <consortium name="The Broad Institute Genomics Platform"/>
            <consortium name="The Broad Institute Genome Sequencing Center for Infectious Disease"/>
            <person name="Wu L."/>
            <person name="Ma J."/>
        </authorList>
    </citation>
    <scope>NUCLEOTIDE SEQUENCE [LARGE SCALE GENOMIC DNA]</scope>
    <source>
        <strain evidence="3">NBRC 111756</strain>
    </source>
</reference>
<evidence type="ECO:0000313" key="2">
    <source>
        <dbReference type="EMBL" id="MFC6673780.1"/>
    </source>
</evidence>
<dbReference type="SUPFAM" id="SSF103515">
    <property type="entry name" value="Autotransporter"/>
    <property type="match status" value="1"/>
</dbReference>
<dbReference type="InterPro" id="IPR007939">
    <property type="entry name" value="Cu-R_B_prcur"/>
</dbReference>
<keyword evidence="3" id="KW-1185">Reference proteome</keyword>
<dbReference type="RefSeq" id="WP_379912444.1">
    <property type="nucleotide sequence ID" value="NZ_JBHSWE010000001.1"/>
</dbReference>
<dbReference type="InterPro" id="IPR036709">
    <property type="entry name" value="Autotransporte_beta_dom_sf"/>
</dbReference>
<dbReference type="Pfam" id="PF05275">
    <property type="entry name" value="CopB"/>
    <property type="match status" value="1"/>
</dbReference>
<sequence>MSRLSNPGALQRLTVAALALTAAIPVAADMKDDAVMSKFMLDRFETRRDDGQDLLAWEAQLNVHTDYQGLALKLDGERPEGGPTESAEYQLLYQRLVSEFFDAQFGIRYDDQPGPSRSYAVAGLQGLAPYWFEIDANLYLSDEGDLSASLEAEYDLLLTQRLVLQPAAELNVAFSDDEEIGVGSGLGTAELGVRLRYELHRKFAPYIGVHWEKKFGDTADFAREEGEDIESTTYLLGVTAWF</sequence>
<feature type="signal peptide" evidence="1">
    <location>
        <begin position="1"/>
        <end position="28"/>
    </location>
</feature>
<evidence type="ECO:0000313" key="3">
    <source>
        <dbReference type="Proteomes" id="UP001596422"/>
    </source>
</evidence>
<proteinExistence type="predicted"/>
<protein>
    <submittedName>
        <fullName evidence="2">Copper resistance protein B</fullName>
    </submittedName>
</protein>
<feature type="chain" id="PRO_5046950804" evidence="1">
    <location>
        <begin position="29"/>
        <end position="242"/>
    </location>
</feature>
<dbReference type="Gene3D" id="2.40.128.130">
    <property type="entry name" value="Autotransporter beta-domain"/>
    <property type="match status" value="1"/>
</dbReference>
<keyword evidence="1" id="KW-0732">Signal</keyword>
<dbReference type="EMBL" id="JBHSWE010000001">
    <property type="protein sequence ID" value="MFC6673780.1"/>
    <property type="molecule type" value="Genomic_DNA"/>
</dbReference>
<gene>
    <name evidence="2" type="ORF">ACFQDL_29590</name>
</gene>
<name>A0ABW2A8T1_9GAMM</name>
<accession>A0ABW2A8T1</accession>
<evidence type="ECO:0000256" key="1">
    <source>
        <dbReference type="SAM" id="SignalP"/>
    </source>
</evidence>